<dbReference type="EMBL" id="CP009687">
    <property type="protein sequence ID" value="AKL95012.1"/>
    <property type="molecule type" value="Genomic_DNA"/>
</dbReference>
<dbReference type="InterPro" id="IPR010633">
    <property type="entry name" value="Phage_lambda_GpZ"/>
</dbReference>
<protein>
    <submittedName>
        <fullName evidence="1">Prophage minor tail protein Z</fullName>
    </submittedName>
</protein>
<dbReference type="Pfam" id="PF06763">
    <property type="entry name" value="Minor_tail_Z"/>
    <property type="match status" value="1"/>
</dbReference>
<reference evidence="1 2" key="1">
    <citation type="submission" date="2014-10" db="EMBL/GenBank/DDBJ databases">
        <title>Genome sequence of Clostridium aceticum DSM 1496.</title>
        <authorList>
            <person name="Poehlein A."/>
            <person name="Schiel-Bengelsdorf B."/>
            <person name="Gottschalk G."/>
            <person name="Duerre P."/>
            <person name="Daniel R."/>
        </authorList>
    </citation>
    <scope>NUCLEOTIDE SEQUENCE [LARGE SCALE GENOMIC DNA]</scope>
    <source>
        <strain evidence="1 2">DSM 1496</strain>
    </source>
</reference>
<evidence type="ECO:0000313" key="2">
    <source>
        <dbReference type="Proteomes" id="UP000035704"/>
    </source>
</evidence>
<name>A0A0D8ID71_9CLOT</name>
<dbReference type="Proteomes" id="UP000035704">
    <property type="component" value="Chromosome"/>
</dbReference>
<accession>A0A0D8ID71</accession>
<keyword evidence="2" id="KW-1185">Reference proteome</keyword>
<dbReference type="PATRIC" id="fig|84022.5.peg.3016"/>
<organism evidence="1 2">
    <name type="scientific">Clostridium aceticum</name>
    <dbReference type="NCBI Taxonomy" id="84022"/>
    <lineage>
        <taxon>Bacteria</taxon>
        <taxon>Bacillati</taxon>
        <taxon>Bacillota</taxon>
        <taxon>Clostridia</taxon>
        <taxon>Eubacteriales</taxon>
        <taxon>Clostridiaceae</taxon>
        <taxon>Clostridium</taxon>
    </lineage>
</organism>
<dbReference type="STRING" id="84022.CACET_c15630"/>
<evidence type="ECO:0000313" key="1">
    <source>
        <dbReference type="EMBL" id="AKL95012.1"/>
    </source>
</evidence>
<dbReference type="KEGG" id="cace:CACET_c15630"/>
<dbReference type="OrthoDB" id="5518677at2"/>
<gene>
    <name evidence="1" type="ORF">CACET_c15630</name>
</gene>
<sequence>MIKIDAKKIKKVEKQLGSFSNKAPTVISWALNRTASNVQANAVRKARAEYNIKAQDVKDTIKITKANKQTLGALVKSSGKGTPLIKFKVTPKQVDPKKPPKVLKAAVKKGGLKKVIGAFVADLRGNKIFRRKKSKRLPIKELFGPAVPQMLNNIDVRVYIEIEALKTFDKRLEREIKRVLEVNQ</sequence>
<dbReference type="AlphaFoldDB" id="A0A0D8ID71"/>
<dbReference type="RefSeq" id="WP_044823763.1">
    <property type="nucleotide sequence ID" value="NZ_CP009687.1"/>
</dbReference>
<proteinExistence type="predicted"/>